<organism evidence="2 3">
    <name type="scientific">Bacillus phage Blastoid</name>
    <dbReference type="NCBI Taxonomy" id="2880540"/>
    <lineage>
        <taxon>Viruses</taxon>
        <taxon>Duplodnaviria</taxon>
        <taxon>Heunggongvirae</taxon>
        <taxon>Uroviricota</taxon>
        <taxon>Caudoviricetes</taxon>
        <taxon>Ehrlichviridae</taxon>
        <taxon>Andromedavirus</taxon>
        <taxon>Andromedavirus blastoid</taxon>
    </lineage>
</organism>
<dbReference type="GeneID" id="17960395"/>
<evidence type="ECO:0000313" key="2">
    <source>
        <dbReference type="EMBL" id="AGY46804.1"/>
    </source>
</evidence>
<evidence type="ECO:0000256" key="1">
    <source>
        <dbReference type="SAM" id="Phobius"/>
    </source>
</evidence>
<keyword evidence="1" id="KW-1133">Transmembrane helix</keyword>
<dbReference type="KEGG" id="vg:17960395"/>
<dbReference type="EMBL" id="KF669648">
    <property type="protein sequence ID" value="AGY46804.1"/>
    <property type="molecule type" value="Genomic_DNA"/>
</dbReference>
<accession>U5PSD3</accession>
<dbReference type="OrthoDB" id="19190at10239"/>
<reference evidence="2 3" key="1">
    <citation type="journal article" date="2013" name="Genome Announc.">
        <title>Complete Genome of Bacillus pumilus Siphophage Blastoid.</title>
        <authorList>
            <person name="Mash S.J."/>
            <person name="Minahan N.T."/>
            <person name="Chamakura K.R."/>
            <person name="Kuty Everett G.F."/>
        </authorList>
    </citation>
    <scope>NUCLEOTIDE SEQUENCE [LARGE SCALE GENOMIC DNA]</scope>
</reference>
<keyword evidence="1" id="KW-0472">Membrane</keyword>
<keyword evidence="1" id="KW-0812">Transmembrane</keyword>
<protein>
    <submittedName>
        <fullName evidence="2">Uncharacterized protein</fullName>
    </submittedName>
</protein>
<name>U5PSD3_9CAUD</name>
<feature type="transmembrane region" description="Helical" evidence="1">
    <location>
        <begin position="6"/>
        <end position="35"/>
    </location>
</feature>
<gene>
    <name evidence="2" type="ORF">Blastoid_5</name>
</gene>
<keyword evidence="3" id="KW-1185">Reference proteome</keyword>
<dbReference type="Proteomes" id="UP000017645">
    <property type="component" value="Segment"/>
</dbReference>
<proteinExistence type="predicted"/>
<evidence type="ECO:0000313" key="3">
    <source>
        <dbReference type="Proteomes" id="UP000017645"/>
    </source>
</evidence>
<dbReference type="RefSeq" id="YP_008771828.1">
    <property type="nucleotide sequence ID" value="NC_022773.1"/>
</dbReference>
<sequence length="105" mass="12299">MGAGRFYEALVLGAISLLVLVLCFLLIFAGIRYTIIWCRQHPLRKPPCQHNLVVCDYKEEYDCEFDNRKRFYVACTKCGKTNWVERSYLKGMSSLGLYKEGERYE</sequence>